<name>A0A1E7ELU9_9STRA</name>
<dbReference type="GO" id="GO:0051260">
    <property type="term" value="P:protein homooligomerization"/>
    <property type="evidence" value="ECO:0007669"/>
    <property type="project" value="InterPro"/>
</dbReference>
<keyword evidence="3" id="KW-1185">Reference proteome</keyword>
<dbReference type="OrthoDB" id="45549at2759"/>
<dbReference type="InterPro" id="IPR011333">
    <property type="entry name" value="SKP1/BTB/POZ_sf"/>
</dbReference>
<dbReference type="InterPro" id="IPR003131">
    <property type="entry name" value="T1-type_BTB"/>
</dbReference>
<feature type="domain" description="BTB" evidence="1">
    <location>
        <begin position="13"/>
        <end position="118"/>
    </location>
</feature>
<dbReference type="Proteomes" id="UP000095751">
    <property type="component" value="Unassembled WGS sequence"/>
</dbReference>
<sequence length="152" mass="17314">MSSSNSNSKSDAATVRFNVGGTIYEVSRSLLEQHPNTMLTRMVSKTWLGEEEDNERKDEPLFIDRNGVRFEYVLDFMRDGPKVSLPVTVAKEGFLKDLDYFGFDNVIPNDISMRSSYSVYMDTAKKMDELETKGAMESIGSKLAHYLFLSFH</sequence>
<dbReference type="Gene3D" id="3.30.710.10">
    <property type="entry name" value="Potassium Channel Kv1.1, Chain A"/>
    <property type="match status" value="1"/>
</dbReference>
<dbReference type="SMART" id="SM00225">
    <property type="entry name" value="BTB"/>
    <property type="match status" value="1"/>
</dbReference>
<reference evidence="2 3" key="1">
    <citation type="submission" date="2016-09" db="EMBL/GenBank/DDBJ databases">
        <title>Extensive genetic diversity and differential bi-allelic expression allows diatom success in the polar Southern Ocean.</title>
        <authorList>
            <consortium name="DOE Joint Genome Institute"/>
            <person name="Mock T."/>
            <person name="Otillar R.P."/>
            <person name="Strauss J."/>
            <person name="Dupont C."/>
            <person name="Frickenhaus S."/>
            <person name="Maumus F."/>
            <person name="Mcmullan M."/>
            <person name="Sanges R."/>
            <person name="Schmutz J."/>
            <person name="Toseland A."/>
            <person name="Valas R."/>
            <person name="Veluchamy A."/>
            <person name="Ward B.J."/>
            <person name="Allen A."/>
            <person name="Barry K."/>
            <person name="Falciatore A."/>
            <person name="Ferrante M."/>
            <person name="Fortunato A.E."/>
            <person name="Gloeckner G."/>
            <person name="Gruber A."/>
            <person name="Hipkin R."/>
            <person name="Janech M."/>
            <person name="Kroth P."/>
            <person name="Leese F."/>
            <person name="Lindquist E."/>
            <person name="Lyon B.R."/>
            <person name="Martin J."/>
            <person name="Mayer C."/>
            <person name="Parker M."/>
            <person name="Quesneville H."/>
            <person name="Raymond J."/>
            <person name="Uhlig C."/>
            <person name="Valentin K.U."/>
            <person name="Worden A.Z."/>
            <person name="Armbrust E.V."/>
            <person name="Bowler C."/>
            <person name="Green B."/>
            <person name="Moulton V."/>
            <person name="Van Oosterhout C."/>
            <person name="Grigoriev I."/>
        </authorList>
    </citation>
    <scope>NUCLEOTIDE SEQUENCE [LARGE SCALE GENOMIC DNA]</scope>
    <source>
        <strain evidence="2 3">CCMP1102</strain>
    </source>
</reference>
<organism evidence="2 3">
    <name type="scientific">Fragilariopsis cylindrus CCMP1102</name>
    <dbReference type="NCBI Taxonomy" id="635003"/>
    <lineage>
        <taxon>Eukaryota</taxon>
        <taxon>Sar</taxon>
        <taxon>Stramenopiles</taxon>
        <taxon>Ochrophyta</taxon>
        <taxon>Bacillariophyta</taxon>
        <taxon>Bacillariophyceae</taxon>
        <taxon>Bacillariophycidae</taxon>
        <taxon>Bacillariales</taxon>
        <taxon>Bacillariaceae</taxon>
        <taxon>Fragilariopsis</taxon>
    </lineage>
</organism>
<dbReference type="SUPFAM" id="SSF54695">
    <property type="entry name" value="POZ domain"/>
    <property type="match status" value="1"/>
</dbReference>
<proteinExistence type="predicted"/>
<dbReference type="InterPro" id="IPR000210">
    <property type="entry name" value="BTB/POZ_dom"/>
</dbReference>
<dbReference type="Pfam" id="PF02214">
    <property type="entry name" value="BTB_2"/>
    <property type="match status" value="1"/>
</dbReference>
<protein>
    <submittedName>
        <fullName evidence="2">K_tetra-domain-containing protein</fullName>
    </submittedName>
</protein>
<accession>A0A1E7ELU9</accession>
<evidence type="ECO:0000313" key="2">
    <source>
        <dbReference type="EMBL" id="OEU06864.1"/>
    </source>
</evidence>
<evidence type="ECO:0000259" key="1">
    <source>
        <dbReference type="SMART" id="SM00225"/>
    </source>
</evidence>
<dbReference type="KEGG" id="fcy:FRACYDRAFT_252732"/>
<dbReference type="PANTHER" id="PTHR14499:SF136">
    <property type="entry name" value="GH08630P"/>
    <property type="match status" value="1"/>
</dbReference>
<dbReference type="AlphaFoldDB" id="A0A1E7ELU9"/>
<dbReference type="CDD" id="cd18316">
    <property type="entry name" value="BTB_POZ_KCTD-like"/>
    <property type="match status" value="1"/>
</dbReference>
<dbReference type="EMBL" id="KV784395">
    <property type="protein sequence ID" value="OEU06864.1"/>
    <property type="molecule type" value="Genomic_DNA"/>
</dbReference>
<gene>
    <name evidence="2" type="ORF">FRACYDRAFT_252732</name>
</gene>
<evidence type="ECO:0000313" key="3">
    <source>
        <dbReference type="Proteomes" id="UP000095751"/>
    </source>
</evidence>
<dbReference type="InParanoid" id="A0A1E7ELU9"/>
<dbReference type="PANTHER" id="PTHR14499">
    <property type="entry name" value="POTASSIUM CHANNEL TETRAMERIZATION DOMAIN-CONTAINING"/>
    <property type="match status" value="1"/>
</dbReference>